<dbReference type="Proteomes" id="UP000294933">
    <property type="component" value="Unassembled WGS sequence"/>
</dbReference>
<evidence type="ECO:0000313" key="1">
    <source>
        <dbReference type="EMBL" id="TDL17043.1"/>
    </source>
</evidence>
<dbReference type="EMBL" id="ML170229">
    <property type="protein sequence ID" value="TDL17043.1"/>
    <property type="molecule type" value="Genomic_DNA"/>
</dbReference>
<dbReference type="VEuPathDB" id="FungiDB:BD410DRAFT_807633"/>
<evidence type="ECO:0000313" key="2">
    <source>
        <dbReference type="Proteomes" id="UP000294933"/>
    </source>
</evidence>
<reference evidence="1 2" key="1">
    <citation type="submission" date="2018-06" db="EMBL/GenBank/DDBJ databases">
        <title>A transcriptomic atlas of mushroom development highlights an independent origin of complex multicellularity.</title>
        <authorList>
            <consortium name="DOE Joint Genome Institute"/>
            <person name="Krizsan K."/>
            <person name="Almasi E."/>
            <person name="Merenyi Z."/>
            <person name="Sahu N."/>
            <person name="Viragh M."/>
            <person name="Koszo T."/>
            <person name="Mondo S."/>
            <person name="Kiss B."/>
            <person name="Balint B."/>
            <person name="Kues U."/>
            <person name="Barry K."/>
            <person name="Hegedus J.C."/>
            <person name="Henrissat B."/>
            <person name="Johnson J."/>
            <person name="Lipzen A."/>
            <person name="Ohm R."/>
            <person name="Nagy I."/>
            <person name="Pangilinan J."/>
            <person name="Yan J."/>
            <person name="Xiong Y."/>
            <person name="Grigoriev I.V."/>
            <person name="Hibbett D.S."/>
            <person name="Nagy L.G."/>
        </authorList>
    </citation>
    <scope>NUCLEOTIDE SEQUENCE [LARGE SCALE GENOMIC DNA]</scope>
    <source>
        <strain evidence="1 2">SZMC22713</strain>
    </source>
</reference>
<name>A0A4Y7PNL6_9AGAM</name>
<accession>A0A4Y7PNL6</accession>
<dbReference type="AlphaFoldDB" id="A0A4Y7PNL6"/>
<organism evidence="1 2">
    <name type="scientific">Rickenella mellea</name>
    <dbReference type="NCBI Taxonomy" id="50990"/>
    <lineage>
        <taxon>Eukaryota</taxon>
        <taxon>Fungi</taxon>
        <taxon>Dikarya</taxon>
        <taxon>Basidiomycota</taxon>
        <taxon>Agaricomycotina</taxon>
        <taxon>Agaricomycetes</taxon>
        <taxon>Hymenochaetales</taxon>
        <taxon>Rickenellaceae</taxon>
        <taxon>Rickenella</taxon>
    </lineage>
</organism>
<proteinExistence type="predicted"/>
<keyword evidence="2" id="KW-1185">Reference proteome</keyword>
<protein>
    <submittedName>
        <fullName evidence="1">Uncharacterized protein</fullName>
    </submittedName>
</protein>
<gene>
    <name evidence="1" type="ORF">BD410DRAFT_807633</name>
</gene>
<sequence>MATEPHVYSGRGEMRFPGEAKLTDPARLGLTLLQHINNLVFWGNGSHENFPPWRVTDKLCRRTHEHEFAEVLHAVLLQLSKSLNLVLPFALIFFKPNKILLRFFDLARSGKGSCNSCLDLHTPFLEHWQDLIISHRDALRRAFKFRFDVREAVTNGRMEQHPTHAGKRSHDRYITKRKSQTEGMKAEADRKWSEVDVKMLPRTNARMRFHRTKSAAHKNMVSTRGKNRTAMITSTGFALVTGAARLRGQVDSEASAKYEVWQKGELVVPLETVGKSFNDWEENCLDDTQKLSRTIIGLVV</sequence>